<proteinExistence type="predicted"/>
<dbReference type="InterPro" id="IPR050243">
    <property type="entry name" value="PHP_phosphatase"/>
</dbReference>
<evidence type="ECO:0000259" key="1">
    <source>
        <dbReference type="SMART" id="SM00481"/>
    </source>
</evidence>
<name>A0A1M6I9S5_9CLOT</name>
<dbReference type="AlphaFoldDB" id="A0A1M6I9S5"/>
<dbReference type="PANTHER" id="PTHR36928">
    <property type="entry name" value="PHOSPHATASE YCDX-RELATED"/>
    <property type="match status" value="1"/>
</dbReference>
<dbReference type="GO" id="GO:0008270">
    <property type="term" value="F:zinc ion binding"/>
    <property type="evidence" value="ECO:0007669"/>
    <property type="project" value="TreeGrafter"/>
</dbReference>
<dbReference type="PANTHER" id="PTHR36928:SF1">
    <property type="entry name" value="PHOSPHATASE YCDX-RELATED"/>
    <property type="match status" value="1"/>
</dbReference>
<organism evidence="2 3">
    <name type="scientific">Clostridium cavendishii DSM 21758</name>
    <dbReference type="NCBI Taxonomy" id="1121302"/>
    <lineage>
        <taxon>Bacteria</taxon>
        <taxon>Bacillati</taxon>
        <taxon>Bacillota</taxon>
        <taxon>Clostridia</taxon>
        <taxon>Eubacteriales</taxon>
        <taxon>Clostridiaceae</taxon>
        <taxon>Clostridium</taxon>
    </lineage>
</organism>
<dbReference type="Gene3D" id="3.20.20.140">
    <property type="entry name" value="Metal-dependent hydrolases"/>
    <property type="match status" value="1"/>
</dbReference>
<keyword evidence="2" id="KW-0378">Hydrolase</keyword>
<dbReference type="InterPro" id="IPR003141">
    <property type="entry name" value="Pol/His_phosphatase_N"/>
</dbReference>
<feature type="domain" description="Polymerase/histidinol phosphatase N-terminal" evidence="1">
    <location>
        <begin position="5"/>
        <end position="79"/>
    </location>
</feature>
<dbReference type="STRING" id="1121302.SAMN02745163_01743"/>
<dbReference type="Proteomes" id="UP000184310">
    <property type="component" value="Unassembled WGS sequence"/>
</dbReference>
<dbReference type="NCBIfam" id="NF006702">
    <property type="entry name" value="PRK09248.1"/>
    <property type="match status" value="1"/>
</dbReference>
<evidence type="ECO:0000313" key="2">
    <source>
        <dbReference type="EMBL" id="SHJ31244.1"/>
    </source>
</evidence>
<reference evidence="2 3" key="1">
    <citation type="submission" date="2016-11" db="EMBL/GenBank/DDBJ databases">
        <authorList>
            <person name="Jaros S."/>
            <person name="Januszkiewicz K."/>
            <person name="Wedrychowicz H."/>
        </authorList>
    </citation>
    <scope>NUCLEOTIDE SEQUENCE [LARGE SCALE GENOMIC DNA]</scope>
    <source>
        <strain evidence="2 3">DSM 21758</strain>
    </source>
</reference>
<dbReference type="InterPro" id="IPR004013">
    <property type="entry name" value="PHP_dom"/>
</dbReference>
<dbReference type="OrthoDB" id="9808747at2"/>
<dbReference type="Pfam" id="PF02811">
    <property type="entry name" value="PHP"/>
    <property type="match status" value="1"/>
</dbReference>
<dbReference type="SUPFAM" id="SSF89550">
    <property type="entry name" value="PHP domain-like"/>
    <property type="match status" value="1"/>
</dbReference>
<gene>
    <name evidence="2" type="ORF">SAMN02745163_01743</name>
</gene>
<dbReference type="InterPro" id="IPR016195">
    <property type="entry name" value="Pol/histidinol_Pase-like"/>
</dbReference>
<evidence type="ECO:0000313" key="3">
    <source>
        <dbReference type="Proteomes" id="UP000184310"/>
    </source>
</evidence>
<dbReference type="GO" id="GO:0005829">
    <property type="term" value="C:cytosol"/>
    <property type="evidence" value="ECO:0007669"/>
    <property type="project" value="TreeGrafter"/>
</dbReference>
<dbReference type="RefSeq" id="WP_072986277.1">
    <property type="nucleotide sequence ID" value="NZ_FQZB01000007.1"/>
</dbReference>
<dbReference type="SMART" id="SM00481">
    <property type="entry name" value="POLIIIAc"/>
    <property type="match status" value="1"/>
</dbReference>
<protein>
    <submittedName>
        <fullName evidence="2">Putative hydrolase</fullName>
    </submittedName>
</protein>
<sequence>MDSLIDLHCHTLASGHAYSTLDENIREASNKGLKVIGISDHGPNMPGGPHTFYFNNLRVLPKVIYGVKVLKGIEANIIDFDGNLDVDEYVLSNLDYAIASLHTPCIESGNKEECTNAVIKAMDIPKVKVIGHPDDSRFPLDYERLVAAAKKKGVLLEINNSSLKVDSYRAGARENLIQLLKLCEKQDVKVILSSDAHIHYEIADFKNCINLIEEVDFPKKLIANYNADILKALNLF</sequence>
<dbReference type="GO" id="GO:0042578">
    <property type="term" value="F:phosphoric ester hydrolase activity"/>
    <property type="evidence" value="ECO:0007669"/>
    <property type="project" value="TreeGrafter"/>
</dbReference>
<dbReference type="EMBL" id="FQZB01000007">
    <property type="protein sequence ID" value="SHJ31244.1"/>
    <property type="molecule type" value="Genomic_DNA"/>
</dbReference>
<accession>A0A1M6I9S5</accession>
<dbReference type="CDD" id="cd07437">
    <property type="entry name" value="PHP_HisPPase_Ycdx_like"/>
    <property type="match status" value="1"/>
</dbReference>
<keyword evidence="3" id="KW-1185">Reference proteome</keyword>